<keyword evidence="10" id="KW-1015">Disulfide bond</keyword>
<reference evidence="19 20" key="1">
    <citation type="submission" date="2014-07" db="EMBL/GenBank/DDBJ databases">
        <authorList>
            <person name="McCorrison J."/>
            <person name="Sanka R."/>
            <person name="Torralba M."/>
            <person name="Gillis M."/>
            <person name="Haft D.H."/>
            <person name="Methe B."/>
            <person name="Sutton G."/>
            <person name="Nelson K.E."/>
        </authorList>
    </citation>
    <scope>NUCLEOTIDE SEQUENCE [LARGE SCALE GENOMIC DNA]</scope>
    <source>
        <strain evidence="19 20">DNF00853</strain>
    </source>
</reference>
<evidence type="ECO:0000259" key="18">
    <source>
        <dbReference type="Pfam" id="PF07992"/>
    </source>
</evidence>
<dbReference type="Pfam" id="PF07992">
    <property type="entry name" value="Pyr_redox_2"/>
    <property type="match status" value="1"/>
</dbReference>
<evidence type="ECO:0000256" key="7">
    <source>
        <dbReference type="ARBA" id="ARBA00022827"/>
    </source>
</evidence>
<evidence type="ECO:0000256" key="3">
    <source>
        <dbReference type="ARBA" id="ARBA00012608"/>
    </source>
</evidence>
<dbReference type="PIRSF" id="PIRSF000350">
    <property type="entry name" value="Mercury_reductase_MerA"/>
    <property type="match status" value="1"/>
</dbReference>
<keyword evidence="9 14" id="KW-0520">NAD</keyword>
<dbReference type="PANTHER" id="PTHR22912">
    <property type="entry name" value="DISULFIDE OXIDOREDUCTASE"/>
    <property type="match status" value="1"/>
</dbReference>
<keyword evidence="6 16" id="KW-0285">Flavoprotein</keyword>
<evidence type="ECO:0000259" key="17">
    <source>
        <dbReference type="Pfam" id="PF02852"/>
    </source>
</evidence>
<dbReference type="PANTHER" id="PTHR22912:SF217">
    <property type="entry name" value="DIHYDROLIPOYL DEHYDROGENASE"/>
    <property type="match status" value="1"/>
</dbReference>
<dbReference type="GO" id="GO:0050660">
    <property type="term" value="F:flavin adenine dinucleotide binding"/>
    <property type="evidence" value="ECO:0007669"/>
    <property type="project" value="InterPro"/>
</dbReference>
<feature type="binding site" evidence="14">
    <location>
        <begin position="164"/>
        <end position="171"/>
    </location>
    <ligand>
        <name>NAD(+)</name>
        <dbReference type="ChEBI" id="CHEBI:57540"/>
    </ligand>
</feature>
<dbReference type="GO" id="GO:0004148">
    <property type="term" value="F:dihydrolipoyl dehydrogenase (NADH) activity"/>
    <property type="evidence" value="ECO:0007669"/>
    <property type="project" value="UniProtKB-EC"/>
</dbReference>
<feature type="binding site" evidence="14">
    <location>
        <begin position="296"/>
        <end position="299"/>
    </location>
    <ligand>
        <name>FAD</name>
        <dbReference type="ChEBI" id="CHEBI:57692"/>
    </ligand>
</feature>
<evidence type="ECO:0000256" key="9">
    <source>
        <dbReference type="ARBA" id="ARBA00023027"/>
    </source>
</evidence>
<evidence type="ECO:0000313" key="19">
    <source>
        <dbReference type="EMBL" id="KGF35170.1"/>
    </source>
</evidence>
<feature type="domain" description="FAD/NAD(P)-binding" evidence="18">
    <location>
        <begin position="5"/>
        <end position="305"/>
    </location>
</feature>
<dbReference type="SUPFAM" id="SSF55424">
    <property type="entry name" value="FAD/NAD-linked reductases, dimerisation (C-terminal) domain"/>
    <property type="match status" value="1"/>
</dbReference>
<evidence type="ECO:0000256" key="6">
    <source>
        <dbReference type="ARBA" id="ARBA00022630"/>
    </source>
</evidence>
<evidence type="ECO:0000256" key="12">
    <source>
        <dbReference type="ARBA" id="ARBA00049187"/>
    </source>
</evidence>
<keyword evidence="7 14" id="KW-0274">FAD</keyword>
<evidence type="ECO:0000256" key="14">
    <source>
        <dbReference type="PIRSR" id="PIRSR000350-3"/>
    </source>
</evidence>
<dbReference type="InterPro" id="IPR001100">
    <property type="entry name" value="Pyr_nuc-diS_OxRdtase"/>
</dbReference>
<dbReference type="InterPro" id="IPR036188">
    <property type="entry name" value="FAD/NAD-bd_sf"/>
</dbReference>
<feature type="binding site" evidence="14">
    <location>
        <position position="250"/>
    </location>
    <ligand>
        <name>NAD(+)</name>
        <dbReference type="ChEBI" id="CHEBI:57540"/>
    </ligand>
</feature>
<dbReference type="EC" id="1.8.1.4" evidence="3 16"/>
<comment type="miscellaneous">
    <text evidence="16">The active site is a redox-active disulfide bond.</text>
</comment>
<comment type="similarity">
    <text evidence="2 16">Belongs to the class-I pyridine nucleotide-disulfide oxidoreductase family.</text>
</comment>
<proteinExistence type="inferred from homology"/>
<accession>A0A095ZK82</accession>
<dbReference type="GO" id="GO:0005737">
    <property type="term" value="C:cytoplasm"/>
    <property type="evidence" value="ECO:0007669"/>
    <property type="project" value="UniProtKB-SubCell"/>
</dbReference>
<comment type="cofactor">
    <cofactor evidence="14 16">
        <name>FAD</name>
        <dbReference type="ChEBI" id="CHEBI:57692"/>
    </cofactor>
    <text evidence="14 16">Binds 1 FAD per subunit.</text>
</comment>
<dbReference type="Gene3D" id="3.30.390.30">
    <property type="match status" value="1"/>
</dbReference>
<dbReference type="InterPro" id="IPR006258">
    <property type="entry name" value="Lipoamide_DH"/>
</dbReference>
<keyword evidence="8 16" id="KW-0560">Oxidoreductase</keyword>
<comment type="caution">
    <text evidence="19">The sequence shown here is derived from an EMBL/GenBank/DDBJ whole genome shotgun (WGS) entry which is preliminary data.</text>
</comment>
<keyword evidence="11 16" id="KW-0676">Redox-active center</keyword>
<dbReference type="InterPro" id="IPR004099">
    <property type="entry name" value="Pyr_nucl-diS_OxRdtase_dimer"/>
</dbReference>
<feature type="binding site" evidence="14">
    <location>
        <begin position="122"/>
        <end position="124"/>
    </location>
    <ligand>
        <name>FAD</name>
        <dbReference type="ChEBI" id="CHEBI:57692"/>
    </ligand>
</feature>
<evidence type="ECO:0000256" key="2">
    <source>
        <dbReference type="ARBA" id="ARBA00007532"/>
    </source>
</evidence>
<sequence>MTTTDLIIIGSGPGGYRAADYAAKNGLQVLIFEELEVGGTCLNSGCIPTKCLVHDASKESIPAFELVMERKQQTIQQLREGVQTLLSQPNITLVRGKAVFKDSHTVVANGEEYQAKHIIIATGSHAKMPPIEGLVYQQGGESNVVTSTELLNIDHVPEKLCIVGAGVIGMEFASAFASFGSKVTVVEFMKECLPTLDSDIAKRLRKCMEKNGIEFYLQAGVKCIHQGKVTFERKGKEQTVEADTILIATGRAANMDSLNLDAMGISYDKKGILVDDNMETSINGIYAIGDTNGRQMLAHAATFQGFRAVNHILGKSDNIRFDIMPAAVFTHPEAASVGKTEDACKAEELNYTVRKGYYRANGRALSMEEPEGMAKLIVDEQNKIIGCHIYGAHAAELVQEISALMNMDITLDRLKDIIHTHPTLGEILQDMAIS</sequence>
<dbReference type="PRINTS" id="PR00368">
    <property type="entry name" value="FADPNR"/>
</dbReference>
<evidence type="ECO:0000256" key="5">
    <source>
        <dbReference type="ARBA" id="ARBA00022490"/>
    </source>
</evidence>
<dbReference type="Pfam" id="PF02852">
    <property type="entry name" value="Pyr_redox_dim"/>
    <property type="match status" value="1"/>
</dbReference>
<feature type="binding site" evidence="14">
    <location>
        <position position="50"/>
    </location>
    <ligand>
        <name>FAD</name>
        <dbReference type="ChEBI" id="CHEBI:57692"/>
    </ligand>
</feature>
<feature type="binding site" evidence="14">
    <location>
        <position position="187"/>
    </location>
    <ligand>
        <name>NAD(+)</name>
        <dbReference type="ChEBI" id="CHEBI:57540"/>
    </ligand>
</feature>
<dbReference type="InterPro" id="IPR050151">
    <property type="entry name" value="Class-I_Pyr_Nuc-Dis_Oxidored"/>
</dbReference>
<evidence type="ECO:0000256" key="8">
    <source>
        <dbReference type="ARBA" id="ARBA00023002"/>
    </source>
</evidence>
<evidence type="ECO:0000256" key="13">
    <source>
        <dbReference type="PIRSR" id="PIRSR000350-2"/>
    </source>
</evidence>
<evidence type="ECO:0000256" key="1">
    <source>
        <dbReference type="ARBA" id="ARBA00004496"/>
    </source>
</evidence>
<gene>
    <name evidence="19" type="ORF">HMPREF2137_05290</name>
</gene>
<evidence type="ECO:0000256" key="16">
    <source>
        <dbReference type="RuleBase" id="RU003692"/>
    </source>
</evidence>
<dbReference type="Proteomes" id="UP000029556">
    <property type="component" value="Unassembled WGS sequence"/>
</dbReference>
<evidence type="ECO:0000256" key="10">
    <source>
        <dbReference type="ARBA" id="ARBA00023157"/>
    </source>
</evidence>
<comment type="subcellular location">
    <subcellularLocation>
        <location evidence="1">Cytoplasm</location>
    </subcellularLocation>
</comment>
<keyword evidence="5" id="KW-0963">Cytoplasm</keyword>
<evidence type="ECO:0000256" key="15">
    <source>
        <dbReference type="PIRSR" id="PIRSR000350-4"/>
    </source>
</evidence>
<dbReference type="SUPFAM" id="SSF51905">
    <property type="entry name" value="FAD/NAD(P)-binding domain"/>
    <property type="match status" value="1"/>
</dbReference>
<name>A0A095ZK82_9BACT</name>
<dbReference type="NCBIfam" id="TIGR01350">
    <property type="entry name" value="lipoamide_DH"/>
    <property type="match status" value="1"/>
</dbReference>
<dbReference type="InterPro" id="IPR023753">
    <property type="entry name" value="FAD/NAD-binding_dom"/>
</dbReference>
<dbReference type="AlphaFoldDB" id="A0A095ZK82"/>
<feature type="active site" description="Proton acceptor" evidence="13">
    <location>
        <position position="421"/>
    </location>
</feature>
<feature type="disulfide bond" description="Redox-active" evidence="15">
    <location>
        <begin position="41"/>
        <end position="46"/>
    </location>
</feature>
<dbReference type="InterPro" id="IPR012999">
    <property type="entry name" value="Pyr_OxRdtase_I_AS"/>
</dbReference>
<keyword evidence="14" id="KW-0547">Nucleotide-binding</keyword>
<dbReference type="EMBL" id="JRNN01000055">
    <property type="protein sequence ID" value="KGF35170.1"/>
    <property type="molecule type" value="Genomic_DNA"/>
</dbReference>
<dbReference type="PROSITE" id="PS00076">
    <property type="entry name" value="PYRIDINE_REDOX_1"/>
    <property type="match status" value="1"/>
</dbReference>
<evidence type="ECO:0000313" key="20">
    <source>
        <dbReference type="Proteomes" id="UP000029556"/>
    </source>
</evidence>
<dbReference type="FunFam" id="3.30.390.30:FF:000001">
    <property type="entry name" value="Dihydrolipoyl dehydrogenase"/>
    <property type="match status" value="1"/>
</dbReference>
<evidence type="ECO:0000256" key="11">
    <source>
        <dbReference type="ARBA" id="ARBA00023284"/>
    </source>
</evidence>
<dbReference type="GO" id="GO:0006103">
    <property type="term" value="P:2-oxoglutarate metabolic process"/>
    <property type="evidence" value="ECO:0007669"/>
    <property type="project" value="TreeGrafter"/>
</dbReference>
<protein>
    <recommendedName>
        <fullName evidence="4 16">Dihydrolipoyl dehydrogenase</fullName>
        <ecNumber evidence="3 16">1.8.1.4</ecNumber>
    </recommendedName>
</protein>
<dbReference type="Gene3D" id="3.50.50.60">
    <property type="entry name" value="FAD/NAD(P)-binding domain"/>
    <property type="match status" value="2"/>
</dbReference>
<dbReference type="RefSeq" id="WP_036872413.1">
    <property type="nucleotide sequence ID" value="NZ_JRNN01000055.1"/>
</dbReference>
<dbReference type="OrthoDB" id="9800167at2"/>
<evidence type="ECO:0000256" key="4">
    <source>
        <dbReference type="ARBA" id="ARBA00016961"/>
    </source>
</evidence>
<dbReference type="InterPro" id="IPR016156">
    <property type="entry name" value="FAD/NAD-linked_Rdtase_dimer_sf"/>
</dbReference>
<organism evidence="19 20">
    <name type="scientific">Hoylesella buccalis DNF00853</name>
    <dbReference type="NCBI Taxonomy" id="1401074"/>
    <lineage>
        <taxon>Bacteria</taxon>
        <taxon>Pseudomonadati</taxon>
        <taxon>Bacteroidota</taxon>
        <taxon>Bacteroidia</taxon>
        <taxon>Bacteroidales</taxon>
        <taxon>Prevotellaceae</taxon>
        <taxon>Hoylesella</taxon>
    </lineage>
</organism>
<feature type="domain" description="Pyridine nucleotide-disulphide oxidoreductase dimerisation" evidence="17">
    <location>
        <begin position="324"/>
        <end position="431"/>
    </location>
</feature>
<feature type="binding site" evidence="14">
    <location>
        <position position="290"/>
    </location>
    <ligand>
        <name>FAD</name>
        <dbReference type="ChEBI" id="CHEBI:57692"/>
    </ligand>
</feature>
<dbReference type="PRINTS" id="PR00411">
    <property type="entry name" value="PNDRDTASEI"/>
</dbReference>
<comment type="catalytic activity">
    <reaction evidence="12 16">
        <text>N(6)-[(R)-dihydrolipoyl]-L-lysyl-[protein] + NAD(+) = N(6)-[(R)-lipoyl]-L-lysyl-[protein] + NADH + H(+)</text>
        <dbReference type="Rhea" id="RHEA:15045"/>
        <dbReference type="Rhea" id="RHEA-COMP:10474"/>
        <dbReference type="Rhea" id="RHEA-COMP:10475"/>
        <dbReference type="ChEBI" id="CHEBI:15378"/>
        <dbReference type="ChEBI" id="CHEBI:57540"/>
        <dbReference type="ChEBI" id="CHEBI:57945"/>
        <dbReference type="ChEBI" id="CHEBI:83099"/>
        <dbReference type="ChEBI" id="CHEBI:83100"/>
        <dbReference type="EC" id="1.8.1.4"/>
    </reaction>
</comment>